<dbReference type="PROSITE" id="PS50222">
    <property type="entry name" value="EF_HAND_2"/>
    <property type="match status" value="3"/>
</dbReference>
<evidence type="ECO:0000259" key="8">
    <source>
        <dbReference type="PROSITE" id="PS50222"/>
    </source>
</evidence>
<dbReference type="EMBL" id="JADGKB010000005">
    <property type="protein sequence ID" value="KAJ3261510.1"/>
    <property type="molecule type" value="Genomic_DNA"/>
</dbReference>
<feature type="domain" description="EF-hand" evidence="8">
    <location>
        <begin position="62"/>
        <end position="97"/>
    </location>
</feature>
<gene>
    <name evidence="9" type="primary">NCS1</name>
    <name evidence="9" type="ORF">HK103_005345</name>
</gene>
<evidence type="ECO:0000256" key="3">
    <source>
        <dbReference type="ARBA" id="ARBA00022723"/>
    </source>
</evidence>
<accession>A0AAD5UQD3</accession>
<protein>
    <recommendedName>
        <fullName evidence="7">Calcium-binding protein NCS-1</fullName>
    </recommendedName>
</protein>
<name>A0AAD5UQD3_9FUNG</name>
<evidence type="ECO:0000313" key="10">
    <source>
        <dbReference type="Proteomes" id="UP001210925"/>
    </source>
</evidence>
<evidence type="ECO:0000256" key="1">
    <source>
        <dbReference type="ARBA" id="ARBA00006049"/>
    </source>
</evidence>
<dbReference type="PANTHER" id="PTHR23055:SF178">
    <property type="entry name" value="NEUROCALCIN HOMOLOG"/>
    <property type="match status" value="1"/>
</dbReference>
<dbReference type="Pfam" id="PF13833">
    <property type="entry name" value="EF-hand_8"/>
    <property type="match status" value="1"/>
</dbReference>
<dbReference type="FunFam" id="1.10.238.10:FF:000009">
    <property type="entry name" value="Visinin-like protein 1"/>
    <property type="match status" value="1"/>
</dbReference>
<dbReference type="GO" id="GO:0005509">
    <property type="term" value="F:calcium ion binding"/>
    <property type="evidence" value="ECO:0007669"/>
    <property type="project" value="InterPro"/>
</dbReference>
<evidence type="ECO:0000256" key="2">
    <source>
        <dbReference type="ARBA" id="ARBA00022707"/>
    </source>
</evidence>
<feature type="domain" description="EF-hand" evidence="8">
    <location>
        <begin position="110"/>
        <end position="145"/>
    </location>
</feature>
<dbReference type="GO" id="GO:0005829">
    <property type="term" value="C:cytosol"/>
    <property type="evidence" value="ECO:0007669"/>
    <property type="project" value="TreeGrafter"/>
</dbReference>
<dbReference type="Gene3D" id="1.10.238.10">
    <property type="entry name" value="EF-hand"/>
    <property type="match status" value="1"/>
</dbReference>
<dbReference type="InterPro" id="IPR011992">
    <property type="entry name" value="EF-hand-dom_pair"/>
</dbReference>
<reference evidence="9" key="1">
    <citation type="submission" date="2020-05" db="EMBL/GenBank/DDBJ databases">
        <title>Phylogenomic resolution of chytrid fungi.</title>
        <authorList>
            <person name="Stajich J.E."/>
            <person name="Amses K."/>
            <person name="Simmons R."/>
            <person name="Seto K."/>
            <person name="Myers J."/>
            <person name="Bonds A."/>
            <person name="Quandt C.A."/>
            <person name="Barry K."/>
            <person name="Liu P."/>
            <person name="Grigoriev I."/>
            <person name="Longcore J.E."/>
            <person name="James T.Y."/>
        </authorList>
    </citation>
    <scope>NUCLEOTIDE SEQUENCE</scope>
    <source>
        <strain evidence="9">PLAUS21</strain>
    </source>
</reference>
<dbReference type="InterPro" id="IPR028846">
    <property type="entry name" value="Recoverin"/>
</dbReference>
<dbReference type="Proteomes" id="UP001210925">
    <property type="component" value="Unassembled WGS sequence"/>
</dbReference>
<evidence type="ECO:0000256" key="6">
    <source>
        <dbReference type="ARBA" id="ARBA00023288"/>
    </source>
</evidence>
<proteinExistence type="inferred from homology"/>
<dbReference type="PANTHER" id="PTHR23055">
    <property type="entry name" value="CALCIUM BINDING PROTEINS"/>
    <property type="match status" value="1"/>
</dbReference>
<keyword evidence="5" id="KW-0106">Calcium</keyword>
<dbReference type="Pfam" id="PF13499">
    <property type="entry name" value="EF-hand_7"/>
    <property type="match status" value="1"/>
</dbReference>
<comment type="similarity">
    <text evidence="1">Belongs to the recoverin family.</text>
</comment>
<dbReference type="GO" id="GO:0016020">
    <property type="term" value="C:membrane"/>
    <property type="evidence" value="ECO:0007669"/>
    <property type="project" value="TreeGrafter"/>
</dbReference>
<dbReference type="PROSITE" id="PS00018">
    <property type="entry name" value="EF_HAND_1"/>
    <property type="match status" value="3"/>
</dbReference>
<feature type="domain" description="EF-hand" evidence="8">
    <location>
        <begin position="26"/>
        <end position="61"/>
    </location>
</feature>
<evidence type="ECO:0000256" key="7">
    <source>
        <dbReference type="ARBA" id="ARBA00071944"/>
    </source>
</evidence>
<evidence type="ECO:0000256" key="5">
    <source>
        <dbReference type="ARBA" id="ARBA00022837"/>
    </source>
</evidence>
<keyword evidence="4" id="KW-0677">Repeat</keyword>
<organism evidence="9 10">
    <name type="scientific">Boothiomyces macroporosus</name>
    <dbReference type="NCBI Taxonomy" id="261099"/>
    <lineage>
        <taxon>Eukaryota</taxon>
        <taxon>Fungi</taxon>
        <taxon>Fungi incertae sedis</taxon>
        <taxon>Chytridiomycota</taxon>
        <taxon>Chytridiomycota incertae sedis</taxon>
        <taxon>Chytridiomycetes</taxon>
        <taxon>Rhizophydiales</taxon>
        <taxon>Terramycetaceae</taxon>
        <taxon>Boothiomyces</taxon>
    </lineage>
</organism>
<keyword evidence="3" id="KW-0479">Metal-binding</keyword>
<dbReference type="InterPro" id="IPR002048">
    <property type="entry name" value="EF_hand_dom"/>
</dbReference>
<keyword evidence="2" id="KW-0519">Myristate</keyword>
<evidence type="ECO:0000313" key="9">
    <source>
        <dbReference type="EMBL" id="KAJ3261510.1"/>
    </source>
</evidence>
<dbReference type="InterPro" id="IPR018247">
    <property type="entry name" value="EF_Hand_1_Ca_BS"/>
</dbReference>
<dbReference type="PRINTS" id="PR00450">
    <property type="entry name" value="RECOVERIN"/>
</dbReference>
<dbReference type="SUPFAM" id="SSF47473">
    <property type="entry name" value="EF-hand"/>
    <property type="match status" value="1"/>
</dbReference>
<keyword evidence="6" id="KW-0449">Lipoprotein</keyword>
<dbReference type="CDD" id="cd00051">
    <property type="entry name" value="EFh"/>
    <property type="match status" value="2"/>
</dbReference>
<keyword evidence="10" id="KW-1185">Reference proteome</keyword>
<evidence type="ECO:0000256" key="4">
    <source>
        <dbReference type="ARBA" id="ARBA00022737"/>
    </source>
</evidence>
<dbReference type="SMART" id="SM00054">
    <property type="entry name" value="EFh"/>
    <property type="match status" value="3"/>
</dbReference>
<dbReference type="AlphaFoldDB" id="A0AAD5UQD3"/>
<comment type="caution">
    <text evidence="9">The sequence shown here is derived from an EMBL/GenBank/DDBJ whole genome shotgun (WGS) entry which is preliminary data.</text>
</comment>
<sequence>MRDCPKGYISKQEFSAIYKNYFPFGDSTKYASMIFQLIDIDQNNEIDFEEFIQALNVSAKGTVEERLEVSFKLFDLDEDDRISPAEMLAVVDSIYRMVGPTQVLSEDEDTPNKRVEKVFRLMDKDHDGFLSKQEFLDGARNDPMIMNSLNLYAGMV</sequence>